<feature type="region of interest" description="Disordered" evidence="1">
    <location>
        <begin position="42"/>
        <end position="64"/>
    </location>
</feature>
<evidence type="ECO:0000313" key="2">
    <source>
        <dbReference type="EMBL" id="KAF9738443.1"/>
    </source>
</evidence>
<keyword evidence="3" id="KW-1185">Reference proteome</keyword>
<dbReference type="Proteomes" id="UP000756921">
    <property type="component" value="Unassembled WGS sequence"/>
</dbReference>
<sequence>MGYQMQNPVPHQLKLENDSIKLEPSPIESTLSSVAHTLPRPLPSISTWYDDNTSTRRSSTSSLSSWTLLSELPSPVNPIGDLALHERASRRLSQVFGQLQSPASPYSSPGSTPGPENHVVRKAKAKAKTRAARGVTKAADDQESTPVELAQKEAKALREQDARFDQSVSHADLWQECKTTNPDFIRVGVTRDGKRGLRQLKKNNIDHRIDRPNEINKEHLIDLATICHRQFREIIIGEMDNHRFNGRYVEAKALEEKLRAVGTHL</sequence>
<organism evidence="2 3">
    <name type="scientific">Paraphaeosphaeria minitans</name>
    <dbReference type="NCBI Taxonomy" id="565426"/>
    <lineage>
        <taxon>Eukaryota</taxon>
        <taxon>Fungi</taxon>
        <taxon>Dikarya</taxon>
        <taxon>Ascomycota</taxon>
        <taxon>Pezizomycotina</taxon>
        <taxon>Dothideomycetes</taxon>
        <taxon>Pleosporomycetidae</taxon>
        <taxon>Pleosporales</taxon>
        <taxon>Massarineae</taxon>
        <taxon>Didymosphaeriaceae</taxon>
        <taxon>Paraphaeosphaeria</taxon>
    </lineage>
</organism>
<proteinExistence type="predicted"/>
<protein>
    <submittedName>
        <fullName evidence="2">Uncharacterized protein</fullName>
    </submittedName>
</protein>
<accession>A0A9P6KT35</accession>
<reference evidence="2" key="1">
    <citation type="journal article" date="2020" name="Mol. Plant Microbe Interact.">
        <title>Genome Sequence of the Biocontrol Agent Coniothyrium minitans strain Conio (IMI 134523).</title>
        <authorList>
            <person name="Patel D."/>
            <person name="Shittu T.A."/>
            <person name="Baroncelli R."/>
            <person name="Muthumeenakshi S."/>
            <person name="Osborne T.H."/>
            <person name="Janganan T.K."/>
            <person name="Sreenivasaprasad S."/>
        </authorList>
    </citation>
    <scope>NUCLEOTIDE SEQUENCE</scope>
    <source>
        <strain evidence="2">Conio</strain>
    </source>
</reference>
<feature type="compositionally biased region" description="Low complexity" evidence="1">
    <location>
        <begin position="101"/>
        <end position="115"/>
    </location>
</feature>
<comment type="caution">
    <text evidence="2">The sequence shown here is derived from an EMBL/GenBank/DDBJ whole genome shotgun (WGS) entry which is preliminary data.</text>
</comment>
<feature type="region of interest" description="Disordered" evidence="1">
    <location>
        <begin position="99"/>
        <end position="118"/>
    </location>
</feature>
<dbReference type="AlphaFoldDB" id="A0A9P6KT35"/>
<evidence type="ECO:0000256" key="1">
    <source>
        <dbReference type="SAM" id="MobiDB-lite"/>
    </source>
</evidence>
<evidence type="ECO:0000313" key="3">
    <source>
        <dbReference type="Proteomes" id="UP000756921"/>
    </source>
</evidence>
<gene>
    <name evidence="2" type="ORF">PMIN01_03726</name>
</gene>
<feature type="compositionally biased region" description="Low complexity" evidence="1">
    <location>
        <begin position="55"/>
        <end position="64"/>
    </location>
</feature>
<feature type="region of interest" description="Disordered" evidence="1">
    <location>
        <begin position="124"/>
        <end position="145"/>
    </location>
</feature>
<dbReference type="EMBL" id="WJXW01000003">
    <property type="protein sequence ID" value="KAF9738443.1"/>
    <property type="molecule type" value="Genomic_DNA"/>
</dbReference>
<dbReference type="OrthoDB" id="3786079at2759"/>
<name>A0A9P6KT35_9PLEO</name>